<feature type="coiled-coil region" evidence="1">
    <location>
        <begin position="62"/>
        <end position="89"/>
    </location>
</feature>
<comment type="caution">
    <text evidence="2">The sequence shown here is derived from an EMBL/GenBank/DDBJ whole genome shotgun (WGS) entry which is preliminary data.</text>
</comment>
<dbReference type="Proteomes" id="UP001054902">
    <property type="component" value="Unassembled WGS sequence"/>
</dbReference>
<sequence length="275" mass="31464">MDDTEFYLDSQFTASEEAVSVTDTSSVEENSSSWFGLSTFSNMAKTIGQNIDGITTVMKSGAQVLLDELAELENEANRSDQDIFESETASVEIPILPLPWEICLQSFDRDLDVSIEQKEDAILKDRIFLLSLDRKVFETPFSHERMSGDFPLDDARLGLIRRLLEEDQNLNSAYTKVSDQSEALKKLFWQNYFFHCELEREKRQQELDEECTRKASRDEELDAVIIGTPKSTVFYPSRAKSNSVTPDRTQIKQTQRNMSEDCDDFVIIENSDCVV</sequence>
<organism evidence="2 3">
    <name type="scientific">Chaetoceros tenuissimus</name>
    <dbReference type="NCBI Taxonomy" id="426638"/>
    <lineage>
        <taxon>Eukaryota</taxon>
        <taxon>Sar</taxon>
        <taxon>Stramenopiles</taxon>
        <taxon>Ochrophyta</taxon>
        <taxon>Bacillariophyta</taxon>
        <taxon>Coscinodiscophyceae</taxon>
        <taxon>Chaetocerotophycidae</taxon>
        <taxon>Chaetocerotales</taxon>
        <taxon>Chaetocerotaceae</taxon>
        <taxon>Chaetoceros</taxon>
    </lineage>
</organism>
<name>A0AAD3CIV1_9STRA</name>
<evidence type="ECO:0000256" key="1">
    <source>
        <dbReference type="SAM" id="Coils"/>
    </source>
</evidence>
<evidence type="ECO:0000313" key="3">
    <source>
        <dbReference type="Proteomes" id="UP001054902"/>
    </source>
</evidence>
<proteinExistence type="predicted"/>
<dbReference type="Gene3D" id="1.10.3970.10">
    <property type="entry name" value="BSD domain"/>
    <property type="match status" value="1"/>
</dbReference>
<protein>
    <recommendedName>
        <fullName evidence="4">BSD domain-containing protein</fullName>
    </recommendedName>
</protein>
<keyword evidence="3" id="KW-1185">Reference proteome</keyword>
<reference evidence="2 3" key="1">
    <citation type="journal article" date="2021" name="Sci. Rep.">
        <title>The genome of the diatom Chaetoceros tenuissimus carries an ancient integrated fragment of an extant virus.</title>
        <authorList>
            <person name="Hongo Y."/>
            <person name="Kimura K."/>
            <person name="Takaki Y."/>
            <person name="Yoshida Y."/>
            <person name="Baba S."/>
            <person name="Kobayashi G."/>
            <person name="Nagasaki K."/>
            <person name="Hano T."/>
            <person name="Tomaru Y."/>
        </authorList>
    </citation>
    <scope>NUCLEOTIDE SEQUENCE [LARGE SCALE GENOMIC DNA]</scope>
    <source>
        <strain evidence="2 3">NIES-3715</strain>
    </source>
</reference>
<dbReference type="EMBL" id="BLLK01000020">
    <property type="protein sequence ID" value="GFH45435.1"/>
    <property type="molecule type" value="Genomic_DNA"/>
</dbReference>
<keyword evidence="1" id="KW-0175">Coiled coil</keyword>
<evidence type="ECO:0000313" key="2">
    <source>
        <dbReference type="EMBL" id="GFH45435.1"/>
    </source>
</evidence>
<dbReference type="InterPro" id="IPR035925">
    <property type="entry name" value="BSD_dom_sf"/>
</dbReference>
<gene>
    <name evidence="2" type="ORF">CTEN210_01909</name>
</gene>
<dbReference type="AlphaFoldDB" id="A0AAD3CIV1"/>
<evidence type="ECO:0008006" key="4">
    <source>
        <dbReference type="Google" id="ProtNLM"/>
    </source>
</evidence>
<accession>A0AAD3CIV1</accession>